<dbReference type="InParanoid" id="C7QB57"/>
<dbReference type="AlphaFoldDB" id="C7QB57"/>
<organism evidence="2 3">
    <name type="scientific">Catenulispora acidiphila (strain DSM 44928 / JCM 14897 / NBRC 102108 / NRRL B-24433 / ID139908)</name>
    <dbReference type="NCBI Taxonomy" id="479433"/>
    <lineage>
        <taxon>Bacteria</taxon>
        <taxon>Bacillati</taxon>
        <taxon>Actinomycetota</taxon>
        <taxon>Actinomycetes</taxon>
        <taxon>Catenulisporales</taxon>
        <taxon>Catenulisporaceae</taxon>
        <taxon>Catenulispora</taxon>
    </lineage>
</organism>
<feature type="transmembrane region" description="Helical" evidence="1">
    <location>
        <begin position="66"/>
        <end position="83"/>
    </location>
</feature>
<dbReference type="KEGG" id="cai:Caci_7523"/>
<evidence type="ECO:0000313" key="3">
    <source>
        <dbReference type="Proteomes" id="UP000000851"/>
    </source>
</evidence>
<feature type="transmembrane region" description="Helical" evidence="1">
    <location>
        <begin position="41"/>
        <end position="60"/>
    </location>
</feature>
<keyword evidence="1" id="KW-1133">Transmembrane helix</keyword>
<name>C7QB57_CATAD</name>
<proteinExistence type="predicted"/>
<dbReference type="Proteomes" id="UP000000851">
    <property type="component" value="Chromosome"/>
</dbReference>
<accession>C7QB57</accession>
<gene>
    <name evidence="2" type="ordered locus">Caci_7523</name>
</gene>
<dbReference type="HOGENOM" id="CLU_1529904_0_0_11"/>
<dbReference type="EMBL" id="CP001700">
    <property type="protein sequence ID" value="ACU76348.1"/>
    <property type="molecule type" value="Genomic_DNA"/>
</dbReference>
<keyword evidence="1" id="KW-0812">Transmembrane</keyword>
<evidence type="ECO:0000256" key="1">
    <source>
        <dbReference type="SAM" id="Phobius"/>
    </source>
</evidence>
<keyword evidence="3" id="KW-1185">Reference proteome</keyword>
<reference evidence="2 3" key="1">
    <citation type="journal article" date="2009" name="Stand. Genomic Sci.">
        <title>Complete genome sequence of Catenulispora acidiphila type strain (ID 139908).</title>
        <authorList>
            <person name="Copeland A."/>
            <person name="Lapidus A."/>
            <person name="Glavina Del Rio T."/>
            <person name="Nolan M."/>
            <person name="Lucas S."/>
            <person name="Chen F."/>
            <person name="Tice H."/>
            <person name="Cheng J.F."/>
            <person name="Bruce D."/>
            <person name="Goodwin L."/>
            <person name="Pitluck S."/>
            <person name="Mikhailova N."/>
            <person name="Pati A."/>
            <person name="Ivanova N."/>
            <person name="Mavromatis K."/>
            <person name="Chen A."/>
            <person name="Palaniappan K."/>
            <person name="Chain P."/>
            <person name="Land M."/>
            <person name="Hauser L."/>
            <person name="Chang Y.J."/>
            <person name="Jeffries C.D."/>
            <person name="Chertkov O."/>
            <person name="Brettin T."/>
            <person name="Detter J.C."/>
            <person name="Han C."/>
            <person name="Ali Z."/>
            <person name="Tindall B.J."/>
            <person name="Goker M."/>
            <person name="Bristow J."/>
            <person name="Eisen J.A."/>
            <person name="Markowitz V."/>
            <person name="Hugenholtz P."/>
            <person name="Kyrpides N.C."/>
            <person name="Klenk H.P."/>
        </authorList>
    </citation>
    <scope>NUCLEOTIDE SEQUENCE [LARGE SCALE GENOMIC DNA]</scope>
    <source>
        <strain evidence="3">DSM 44928 / JCM 14897 / NBRC 102108 / NRRL B-24433 / ID139908</strain>
    </source>
</reference>
<evidence type="ECO:0008006" key="4">
    <source>
        <dbReference type="Google" id="ProtNLM"/>
    </source>
</evidence>
<sequence length="175" mass="19074">MLWRVGDLSGVPEEVAGADVPVVVSFVSTARTAVVTELGDALATVLWVGVVVAAGCAAAFRDATVVLPVVSVLLVIAVALGHYRKLRVAGRLRPAPVTVAFDEDGVTYAVSGKIAKLPWLQWRRAYRRFGIWHLKLTAAPTRGLAFPDKVLEPEQRARLVDLLEDHNLLRNGRRY</sequence>
<protein>
    <recommendedName>
        <fullName evidence="4">YcxB-like protein domain-containing protein</fullName>
    </recommendedName>
</protein>
<evidence type="ECO:0000313" key="2">
    <source>
        <dbReference type="EMBL" id="ACU76348.1"/>
    </source>
</evidence>
<keyword evidence="1" id="KW-0472">Membrane</keyword>